<name>A0A7W4ZBG3_9GAMM</name>
<feature type="domain" description="UspA" evidence="5">
    <location>
        <begin position="1"/>
        <end position="136"/>
    </location>
</feature>
<evidence type="ECO:0000313" key="6">
    <source>
        <dbReference type="EMBL" id="MBB3062369.1"/>
    </source>
</evidence>
<dbReference type="RefSeq" id="WP_183461623.1">
    <property type="nucleotide sequence ID" value="NZ_JACHWZ010000015.1"/>
</dbReference>
<evidence type="ECO:0000256" key="4">
    <source>
        <dbReference type="ARBA" id="ARBA00037131"/>
    </source>
</evidence>
<evidence type="ECO:0000259" key="5">
    <source>
        <dbReference type="Pfam" id="PF00582"/>
    </source>
</evidence>
<dbReference type="PANTHER" id="PTHR47892">
    <property type="entry name" value="UNIVERSAL STRESS PROTEIN E"/>
    <property type="match status" value="1"/>
</dbReference>
<dbReference type="Gene3D" id="3.40.50.12370">
    <property type="match status" value="1"/>
</dbReference>
<dbReference type="Pfam" id="PF00582">
    <property type="entry name" value="Usp"/>
    <property type="match status" value="2"/>
</dbReference>
<keyword evidence="3" id="KW-0963">Cytoplasm</keyword>
<proteinExistence type="inferred from homology"/>
<keyword evidence="7" id="KW-1185">Reference proteome</keyword>
<protein>
    <submittedName>
        <fullName evidence="6">Nucleotide-binding universal stress UspA family protein</fullName>
    </submittedName>
</protein>
<comment type="subcellular location">
    <subcellularLocation>
        <location evidence="1">Cytoplasm</location>
    </subcellularLocation>
</comment>
<reference evidence="6 7" key="1">
    <citation type="submission" date="2020-08" db="EMBL/GenBank/DDBJ databases">
        <title>Genomic Encyclopedia of Type Strains, Phase III (KMG-III): the genomes of soil and plant-associated and newly described type strains.</title>
        <authorList>
            <person name="Whitman W."/>
        </authorList>
    </citation>
    <scope>NUCLEOTIDE SEQUENCE [LARGE SCALE GENOMIC DNA]</scope>
    <source>
        <strain evidence="6 7">CECT 8799</strain>
    </source>
</reference>
<dbReference type="AlphaFoldDB" id="A0A7W4ZBG3"/>
<dbReference type="Proteomes" id="UP000535937">
    <property type="component" value="Unassembled WGS sequence"/>
</dbReference>
<dbReference type="PANTHER" id="PTHR47892:SF1">
    <property type="entry name" value="UNIVERSAL STRESS PROTEIN E"/>
    <property type="match status" value="1"/>
</dbReference>
<organism evidence="6 7">
    <name type="scientific">Microbulbifer rhizosphaerae</name>
    <dbReference type="NCBI Taxonomy" id="1562603"/>
    <lineage>
        <taxon>Bacteria</taxon>
        <taxon>Pseudomonadati</taxon>
        <taxon>Pseudomonadota</taxon>
        <taxon>Gammaproteobacteria</taxon>
        <taxon>Cellvibrionales</taxon>
        <taxon>Microbulbiferaceae</taxon>
        <taxon>Microbulbifer</taxon>
    </lineage>
</organism>
<gene>
    <name evidence="6" type="ORF">FHS09_003214</name>
</gene>
<evidence type="ECO:0000256" key="3">
    <source>
        <dbReference type="ARBA" id="ARBA00022490"/>
    </source>
</evidence>
<dbReference type="SUPFAM" id="SSF52402">
    <property type="entry name" value="Adenine nucleotide alpha hydrolases-like"/>
    <property type="match status" value="2"/>
</dbReference>
<accession>A0A7W4ZBG3</accession>
<comment type="caution">
    <text evidence="6">The sequence shown here is derived from an EMBL/GenBank/DDBJ whole genome shotgun (WGS) entry which is preliminary data.</text>
</comment>
<comment type="function">
    <text evidence="4">Required for resistance to DNA-damaging agents.</text>
</comment>
<comment type="similarity">
    <text evidence="2">Belongs to the universal stress protein A family.</text>
</comment>
<feature type="domain" description="UspA" evidence="5">
    <location>
        <begin position="181"/>
        <end position="289"/>
    </location>
</feature>
<evidence type="ECO:0000313" key="7">
    <source>
        <dbReference type="Proteomes" id="UP000535937"/>
    </source>
</evidence>
<evidence type="ECO:0000256" key="2">
    <source>
        <dbReference type="ARBA" id="ARBA00008791"/>
    </source>
</evidence>
<evidence type="ECO:0000256" key="1">
    <source>
        <dbReference type="ARBA" id="ARBA00004496"/>
    </source>
</evidence>
<dbReference type="EMBL" id="JACHWZ010000015">
    <property type="protein sequence ID" value="MBB3062369.1"/>
    <property type="molecule type" value="Genomic_DNA"/>
</dbReference>
<dbReference type="InterPro" id="IPR006016">
    <property type="entry name" value="UspA"/>
</dbReference>
<dbReference type="GO" id="GO:0005737">
    <property type="term" value="C:cytoplasm"/>
    <property type="evidence" value="ECO:0007669"/>
    <property type="project" value="UniProtKB-SubCell"/>
</dbReference>
<sequence length="289" mass="32090">MKNILVILDKPKHEQIALQRAMALAEAAGVRLHLVSFAYEPQLTLPGVHEATEDLVQTMVSGREHWLEELRKRHQLPADTVTEAVWHYSIANWTQEALVRKPFDLVIKTAQKQFGRGGFGSIDWQLIERSPVPLWLAVSTPWVKRERLVAALDPSVDNPLHQELNLRVLTIGDRLTQLLNAQMEAVACLPGVGVLEELGLAPRPDTSAEQQRSLREHLQAMIADSGASCSEMHLVSGKPAREVNRIVDRNKARLMLVGRGVRKGPAGLLLGNTAERILARSNTDVLIVP</sequence>